<keyword evidence="2" id="KW-1185">Reference proteome</keyword>
<dbReference type="AlphaFoldDB" id="A0A5D3KKF2"/>
<dbReference type="Proteomes" id="UP000324758">
    <property type="component" value="Unassembled WGS sequence"/>
</dbReference>
<organism evidence="1 2">
    <name type="scientific">Bradyrhizobium rifense</name>
    <dbReference type="NCBI Taxonomy" id="515499"/>
    <lineage>
        <taxon>Bacteria</taxon>
        <taxon>Pseudomonadati</taxon>
        <taxon>Pseudomonadota</taxon>
        <taxon>Alphaproteobacteria</taxon>
        <taxon>Hyphomicrobiales</taxon>
        <taxon>Nitrobacteraceae</taxon>
        <taxon>Bradyrhizobium</taxon>
    </lineage>
</organism>
<comment type="caution">
    <text evidence="1">The sequence shown here is derived from an EMBL/GenBank/DDBJ whole genome shotgun (WGS) entry which is preliminary data.</text>
</comment>
<name>A0A5D3KKF2_9BRAD</name>
<evidence type="ECO:0000313" key="2">
    <source>
        <dbReference type="Proteomes" id="UP000324758"/>
    </source>
</evidence>
<gene>
    <name evidence="1" type="ORF">FXB40_13660</name>
</gene>
<dbReference type="EMBL" id="VSSS01000023">
    <property type="protein sequence ID" value="TYL95953.1"/>
    <property type="molecule type" value="Genomic_DNA"/>
</dbReference>
<accession>A0A5D3KKF2</accession>
<proteinExistence type="predicted"/>
<evidence type="ECO:0000313" key="1">
    <source>
        <dbReference type="EMBL" id="TYL95953.1"/>
    </source>
</evidence>
<protein>
    <submittedName>
        <fullName evidence="1">Uncharacterized protein</fullName>
    </submittedName>
</protein>
<sequence>MVEGLEQRAAELTVSVSDFIRMTLLEAKNGPRR</sequence>
<reference evidence="1 2" key="1">
    <citation type="submission" date="2019-08" db="EMBL/GenBank/DDBJ databases">
        <title>Bradyrhizobium hipponensis sp. nov., a rhizobium isolated from a Lupinus angustifolius root nodule in Tunisia.</title>
        <authorList>
            <person name="Off K."/>
            <person name="Rejili M."/>
            <person name="Mars M."/>
            <person name="Brachmann A."/>
            <person name="Marin M."/>
        </authorList>
    </citation>
    <scope>NUCLEOTIDE SEQUENCE [LARGE SCALE GENOMIC DNA]</scope>
    <source>
        <strain evidence="1 2">CTAW71</strain>
    </source>
</reference>